<dbReference type="EMBL" id="JACGCM010001123">
    <property type="protein sequence ID" value="KAF6161636.1"/>
    <property type="molecule type" value="Genomic_DNA"/>
</dbReference>
<organism evidence="1 2">
    <name type="scientific">Kingdonia uniflora</name>
    <dbReference type="NCBI Taxonomy" id="39325"/>
    <lineage>
        <taxon>Eukaryota</taxon>
        <taxon>Viridiplantae</taxon>
        <taxon>Streptophyta</taxon>
        <taxon>Embryophyta</taxon>
        <taxon>Tracheophyta</taxon>
        <taxon>Spermatophyta</taxon>
        <taxon>Magnoliopsida</taxon>
        <taxon>Ranunculales</taxon>
        <taxon>Circaeasteraceae</taxon>
        <taxon>Kingdonia</taxon>
    </lineage>
</organism>
<accession>A0A7J7N3F3</accession>
<dbReference type="Proteomes" id="UP000541444">
    <property type="component" value="Unassembled WGS sequence"/>
</dbReference>
<name>A0A7J7N3F3_9MAGN</name>
<comment type="caution">
    <text evidence="1">The sequence shown here is derived from an EMBL/GenBank/DDBJ whole genome shotgun (WGS) entry which is preliminary data.</text>
</comment>
<gene>
    <name evidence="1" type="ORF">GIB67_017274</name>
</gene>
<dbReference type="AlphaFoldDB" id="A0A7J7N3F3"/>
<keyword evidence="2" id="KW-1185">Reference proteome</keyword>
<protein>
    <submittedName>
        <fullName evidence="1">Uncharacterized protein</fullName>
    </submittedName>
</protein>
<evidence type="ECO:0000313" key="2">
    <source>
        <dbReference type="Proteomes" id="UP000541444"/>
    </source>
</evidence>
<reference evidence="1 2" key="1">
    <citation type="journal article" date="2020" name="IScience">
        <title>Genome Sequencing of the Endangered Kingdonia uniflora (Circaeasteraceae, Ranunculales) Reveals Potential Mechanisms of Evolutionary Specialization.</title>
        <authorList>
            <person name="Sun Y."/>
            <person name="Deng T."/>
            <person name="Zhang A."/>
            <person name="Moore M.J."/>
            <person name="Landis J.B."/>
            <person name="Lin N."/>
            <person name="Zhang H."/>
            <person name="Zhang X."/>
            <person name="Huang J."/>
            <person name="Zhang X."/>
            <person name="Sun H."/>
            <person name="Wang H."/>
        </authorList>
    </citation>
    <scope>NUCLEOTIDE SEQUENCE [LARGE SCALE GENOMIC DNA]</scope>
    <source>
        <strain evidence="1">TB1705</strain>
        <tissue evidence="1">Leaf</tissue>
    </source>
</reference>
<sequence length="76" mass="9104">MGTYVRLFDLKLSPAVHSTKSQRHNIFGLKIEEIYTLIFLENKIKEYILHPISLKIFYIEDICKSFHEEGFLHHLR</sequence>
<evidence type="ECO:0000313" key="1">
    <source>
        <dbReference type="EMBL" id="KAF6161636.1"/>
    </source>
</evidence>
<proteinExistence type="predicted"/>